<evidence type="ECO:0000313" key="3">
    <source>
        <dbReference type="EMBL" id="OLP86676.1"/>
    </source>
</evidence>
<dbReference type="EMBL" id="LSRX01000904">
    <property type="protein sequence ID" value="OLP86676.1"/>
    <property type="molecule type" value="Genomic_DNA"/>
</dbReference>
<dbReference type="Proteomes" id="UP000186817">
    <property type="component" value="Unassembled WGS sequence"/>
</dbReference>
<dbReference type="InterPro" id="IPR036397">
    <property type="entry name" value="RNaseH_sf"/>
</dbReference>
<dbReference type="InterPro" id="IPR012337">
    <property type="entry name" value="RNaseH-like_sf"/>
</dbReference>
<dbReference type="OrthoDB" id="6514811at2759"/>
<feature type="compositionally biased region" description="Basic and acidic residues" evidence="1">
    <location>
        <begin position="461"/>
        <end position="484"/>
    </location>
</feature>
<accession>A0A1Q9CUS8</accession>
<feature type="compositionally biased region" description="Acidic residues" evidence="1">
    <location>
        <begin position="525"/>
        <end position="537"/>
    </location>
</feature>
<evidence type="ECO:0000259" key="2">
    <source>
        <dbReference type="PROSITE" id="PS50994"/>
    </source>
</evidence>
<dbReference type="SUPFAM" id="SSF53098">
    <property type="entry name" value="Ribonuclease H-like"/>
    <property type="match status" value="1"/>
</dbReference>
<sequence>METPNPFWSEAVQDEFRRLQAERVTTIPREVDDEVREPDYGYDTGIAEEGLQPGNEAQGDLRPNQEEAQVLEQQSPGHRSNTGLSDISAMERGGLKRLETLGLAEVDDTELIPDYNKAPPATTPAPSAEAFPDLTDMLRTLLSGQQALADRLEKLESSKGSTMVEEASGRAAPKSVKVEMGGELSHRGLVVKALRRAANQLQRHLHRQKLVETPSWNQKNPSSMVEQKAIPLLLQSIGNELREEVIVPTQEVVNQYSELLLAECEATALAEPTKKTKVKEKRGKTKGKERARSLQLKALDSAAHVKLQAREKLESDQAVRGDTPSIVQKVVISLFAGGARYLLTAVYTVPVDVNGRPLLSEEQTPQNPDEEHASQVALPCDQHEPVEGDEDASCDNQLGEWEETLPGTAQGGSFDQLGPCGDKLACSGEDSHEPQSEADAGGPCEPREGEEEDDKPMSLVAEERRSKDQAVRPRELSDGDESLRVFEVGDNALGEGGSEDDDEPLGVVTKGSQSKEQAVRPHELDTDEYEPSEPPDPDVLDCDLAAWFGDERCAKDESPPAGRELLARCAEDEAQLEADAGSIKMVELVFVEALDTKAPTEIAHAAARIMAKLQALKLPVVKVHTDSGSEFVSAPFRRFVDARGILHTVAAPQEHNSNGRVENVVRRLKQQMRVLLLAQGWKQPAVVPYGAKTQILTRTWHRRRQADWMPRAEDALVLCPASLVKHGYVMLVGEQLKLATKLFCGADPELEVVVKTPPEEPAAFEEVVPPAPERRIRSKRPVLAKVGPRSRFYNQAVDHAAHELAMSLPFDREAALDFVVDLSLSQLGASQKCGRRVEGGSHHVFGQFVHGGITGITNNTRSCPGLTQLLTCIVHDAVPNAVFTSLVLSVDATAKLHRDVYNHKSWPNHVIPLCAPSSGGGLWVQGEGSEVRTIPNGQSVPGGVLSLESPLELDASKWHSTEPWPQGEHRVALVAYVVGRCDKLGKESREEPRGEDEADGPGRECEQVLLPDSDFGQGLVASERETFLGTFEERGLHEACESTNLADLLVQREAVEAELRAISLREEGTVQVSAVTEVVSSEAALDGSPEQVLQTKIVPNWQVLQHFEAWRPAIVAEYLSLTEEKQALDPVTQETLDELTKAGAKVDWGFTRDAELRTLRVPWKGQLMKLVQSLADECVWYAVPEGVELVQDPDVPLGPYTEGRETVRADSPKDHEESGMRLSYWQRLPGAQTQQRPLCGLSEREGPENRLLDLSMLMMLLSLDREKHLRIGWPLPEQPTMREIRYHRSEWGGDQSAMFQAPPTVVREDFYQYDIDRPAVLVRWHAVTRRHRFTPAGIRLPIPIVSLTGRRRTLAIYQSGGSRAIDDNWRNPAVARVADAHFRGRTELEVNVQILAMQEAMRDKVPPEVD</sequence>
<dbReference type="PROSITE" id="PS50994">
    <property type="entry name" value="INTEGRASE"/>
    <property type="match status" value="1"/>
</dbReference>
<dbReference type="InterPro" id="IPR001584">
    <property type="entry name" value="Integrase_cat-core"/>
</dbReference>
<proteinExistence type="predicted"/>
<evidence type="ECO:0000313" key="4">
    <source>
        <dbReference type="Proteomes" id="UP000186817"/>
    </source>
</evidence>
<feature type="compositionally biased region" description="Basic and acidic residues" evidence="1">
    <location>
        <begin position="1202"/>
        <end position="1216"/>
    </location>
</feature>
<feature type="region of interest" description="Disordered" evidence="1">
    <location>
        <begin position="1194"/>
        <end position="1216"/>
    </location>
</feature>
<dbReference type="Gene3D" id="3.30.420.10">
    <property type="entry name" value="Ribonuclease H-like superfamily/Ribonuclease H"/>
    <property type="match status" value="1"/>
</dbReference>
<comment type="caution">
    <text evidence="3">The sequence shown here is derived from an EMBL/GenBank/DDBJ whole genome shotgun (WGS) entry which is preliminary data.</text>
</comment>
<feature type="compositionally biased region" description="Polar residues" evidence="1">
    <location>
        <begin position="71"/>
        <end position="85"/>
    </location>
</feature>
<feature type="region of interest" description="Disordered" evidence="1">
    <location>
        <begin position="421"/>
        <end position="537"/>
    </location>
</feature>
<name>A0A1Q9CUS8_SYMMI</name>
<keyword evidence="4" id="KW-1185">Reference proteome</keyword>
<feature type="domain" description="Integrase catalytic" evidence="2">
    <location>
        <begin position="533"/>
        <end position="728"/>
    </location>
</feature>
<feature type="region of interest" description="Disordered" evidence="1">
    <location>
        <begin position="28"/>
        <end position="89"/>
    </location>
</feature>
<organism evidence="3 4">
    <name type="scientific">Symbiodinium microadriaticum</name>
    <name type="common">Dinoflagellate</name>
    <name type="synonym">Zooxanthella microadriatica</name>
    <dbReference type="NCBI Taxonomy" id="2951"/>
    <lineage>
        <taxon>Eukaryota</taxon>
        <taxon>Sar</taxon>
        <taxon>Alveolata</taxon>
        <taxon>Dinophyceae</taxon>
        <taxon>Suessiales</taxon>
        <taxon>Symbiodiniaceae</taxon>
        <taxon>Symbiodinium</taxon>
    </lineage>
</organism>
<dbReference type="GO" id="GO:0015074">
    <property type="term" value="P:DNA integration"/>
    <property type="evidence" value="ECO:0007669"/>
    <property type="project" value="InterPro"/>
</dbReference>
<reference evidence="3 4" key="1">
    <citation type="submission" date="2016-02" db="EMBL/GenBank/DDBJ databases">
        <title>Genome analysis of coral dinoflagellate symbionts highlights evolutionary adaptations to a symbiotic lifestyle.</title>
        <authorList>
            <person name="Aranda M."/>
            <person name="Li Y."/>
            <person name="Liew Y.J."/>
            <person name="Baumgarten S."/>
            <person name="Simakov O."/>
            <person name="Wilson M."/>
            <person name="Piel J."/>
            <person name="Ashoor H."/>
            <person name="Bougouffa S."/>
            <person name="Bajic V.B."/>
            <person name="Ryu T."/>
            <person name="Ravasi T."/>
            <person name="Bayer T."/>
            <person name="Micklem G."/>
            <person name="Kim H."/>
            <person name="Bhak J."/>
            <person name="Lajeunesse T.C."/>
            <person name="Voolstra C.R."/>
        </authorList>
    </citation>
    <scope>NUCLEOTIDE SEQUENCE [LARGE SCALE GENOMIC DNA]</scope>
    <source>
        <strain evidence="3 4">CCMP2467</strain>
    </source>
</reference>
<feature type="region of interest" description="Disordered" evidence="1">
    <location>
        <begin position="986"/>
        <end position="1005"/>
    </location>
</feature>
<gene>
    <name evidence="3" type="ORF">AK812_SmicGene32200</name>
</gene>
<dbReference type="GO" id="GO:0003676">
    <property type="term" value="F:nucleic acid binding"/>
    <property type="evidence" value="ECO:0007669"/>
    <property type="project" value="InterPro"/>
</dbReference>
<protein>
    <recommendedName>
        <fullName evidence="2">Integrase catalytic domain-containing protein</fullName>
    </recommendedName>
</protein>
<evidence type="ECO:0000256" key="1">
    <source>
        <dbReference type="SAM" id="MobiDB-lite"/>
    </source>
</evidence>